<dbReference type="Pfam" id="PF00487">
    <property type="entry name" value="FA_desaturase"/>
    <property type="match status" value="1"/>
</dbReference>
<dbReference type="RefSeq" id="WP_042825370.1">
    <property type="nucleotide sequence ID" value="NZ_CP053649.1"/>
</dbReference>
<dbReference type="InterPro" id="IPR012171">
    <property type="entry name" value="Fatty_acid_desaturase"/>
</dbReference>
<comment type="caution">
    <text evidence="1">The sequence shown here is derived from an EMBL/GenBank/DDBJ whole genome shotgun (WGS) entry which is preliminary data.</text>
</comment>
<reference evidence="1 2" key="1">
    <citation type="submission" date="2014-09" db="EMBL/GenBank/DDBJ databases">
        <title>A draft genome sequence for Xanthomonas axonopodis pv. vasculorum NCPPB 900.</title>
        <authorList>
            <person name="Harrison J."/>
            <person name="Studholme D.J."/>
        </authorList>
    </citation>
    <scope>NUCLEOTIDE SEQUENCE [LARGE SCALE GENOMIC DNA]</scope>
    <source>
        <strain evidence="1 2">NCPPB 900</strain>
    </source>
</reference>
<name>A0A098PT55_9XANT</name>
<protein>
    <submittedName>
        <fullName evidence="1">Dihydrorhizobitoxine desaturase</fullName>
    </submittedName>
</protein>
<dbReference type="CDD" id="cd03510">
    <property type="entry name" value="Rhizobitoxine-FADS-like"/>
    <property type="match status" value="1"/>
</dbReference>
<accession>A0A098PT55</accession>
<dbReference type="GO" id="GO:0008610">
    <property type="term" value="P:lipid biosynthetic process"/>
    <property type="evidence" value="ECO:0007669"/>
    <property type="project" value="UniProtKB-ARBA"/>
</dbReference>
<gene>
    <name evidence="1" type="ORF">GW15_0222250</name>
</gene>
<dbReference type="InterPro" id="IPR005804">
    <property type="entry name" value="FA_desaturase_dom"/>
</dbReference>
<evidence type="ECO:0000313" key="1">
    <source>
        <dbReference type="EMBL" id="KGE50255.1"/>
    </source>
</evidence>
<proteinExistence type="predicted"/>
<organism evidence="1 2">
    <name type="scientific">Xanthomonas axonopodis pv. vasculorum</name>
    <dbReference type="NCBI Taxonomy" id="325777"/>
    <lineage>
        <taxon>Bacteria</taxon>
        <taxon>Pseudomonadati</taxon>
        <taxon>Pseudomonadota</taxon>
        <taxon>Gammaproteobacteria</taxon>
        <taxon>Lysobacterales</taxon>
        <taxon>Lysobacteraceae</taxon>
        <taxon>Xanthomonas</taxon>
    </lineage>
</organism>
<dbReference type="GeneID" id="58004543"/>
<dbReference type="Proteomes" id="UP000028012">
    <property type="component" value="Unassembled WGS sequence"/>
</dbReference>
<dbReference type="AlphaFoldDB" id="A0A098PT55"/>
<dbReference type="eggNOG" id="COG3239">
    <property type="taxonomic scope" value="Bacteria"/>
</dbReference>
<dbReference type="HOGENOM" id="CLU_052920_0_0_6"/>
<dbReference type="EMBL" id="JPHD02000181">
    <property type="protein sequence ID" value="KGE50255.1"/>
    <property type="molecule type" value="Genomic_DNA"/>
</dbReference>
<dbReference type="PANTHER" id="PTHR19353:SF19">
    <property type="entry name" value="DELTA(5) FATTY ACID DESATURASE C-RELATED"/>
    <property type="match status" value="1"/>
</dbReference>
<evidence type="ECO:0000313" key="2">
    <source>
        <dbReference type="Proteomes" id="UP000028012"/>
    </source>
</evidence>
<dbReference type="GO" id="GO:0016717">
    <property type="term" value="F:oxidoreductase activity, acting on paired donors, with oxidation of a pair of donors resulting in the reduction of molecular oxygen to two molecules of water"/>
    <property type="evidence" value="ECO:0007669"/>
    <property type="project" value="TreeGrafter"/>
</dbReference>
<dbReference type="PANTHER" id="PTHR19353">
    <property type="entry name" value="FATTY ACID DESATURASE 2"/>
    <property type="match status" value="1"/>
</dbReference>
<dbReference type="GO" id="GO:0016020">
    <property type="term" value="C:membrane"/>
    <property type="evidence" value="ECO:0007669"/>
    <property type="project" value="TreeGrafter"/>
</dbReference>
<sequence>MEKEKIWALRNKRFDTFRFSREIMRELADLRPDNMTGALYIIKDYTVMVACAVATVQLSWWLYPLALLIIGAHQRGLTTISHDAAHRILAKNRVWNNFLGTTFAAYPIFQRHWAYRVSHVYLHHPHLGDPEQDPDLKFFIKSGVYTVREPREYKSFILWKAIFGGATFRYLSYLWSNRFFVLGDREKSVDKWGALIDSYGFAAFWIAVVAGFTAADALHLLVLFWLIPYLTTFQVLGWFTELAEHSPMCESEVENVYLTRNRKGGFIERLLFGVNYDEYHLEHHLSPGVPFWLLKKAQKIRMHDPVYANIGKSWGGLFSRGPQGQPSVISQLLDRNRRLYEISLRK</sequence>
<dbReference type="STRING" id="325777.GW15_0222250"/>